<dbReference type="InterPro" id="IPR001128">
    <property type="entry name" value="Cyt_P450"/>
</dbReference>
<keyword evidence="3" id="KW-0349">Heme</keyword>
<dbReference type="SUPFAM" id="SSF48264">
    <property type="entry name" value="Cytochrome P450"/>
    <property type="match status" value="1"/>
</dbReference>
<name>A0ABX1LX11_9CYAN</name>
<comment type="cofactor">
    <cofactor evidence="1">
        <name>heme</name>
        <dbReference type="ChEBI" id="CHEBI:30413"/>
    </cofactor>
</comment>
<evidence type="ECO:0000256" key="3">
    <source>
        <dbReference type="RuleBase" id="RU000461"/>
    </source>
</evidence>
<dbReference type="PANTHER" id="PTHR24305:SF166">
    <property type="entry name" value="CYTOCHROME P450 12A4, MITOCHONDRIAL-RELATED"/>
    <property type="match status" value="1"/>
</dbReference>
<keyword evidence="3" id="KW-0503">Monooxygenase</keyword>
<dbReference type="PRINTS" id="PR00463">
    <property type="entry name" value="EP450I"/>
</dbReference>
<gene>
    <name evidence="4" type="ORF">HC246_22575</name>
</gene>
<dbReference type="InterPro" id="IPR050121">
    <property type="entry name" value="Cytochrome_P450_monoxygenase"/>
</dbReference>
<dbReference type="PANTHER" id="PTHR24305">
    <property type="entry name" value="CYTOCHROME P450"/>
    <property type="match status" value="1"/>
</dbReference>
<keyword evidence="3" id="KW-0479">Metal-binding</keyword>
<dbReference type="InterPro" id="IPR002401">
    <property type="entry name" value="Cyt_P450_E_grp-I"/>
</dbReference>
<comment type="similarity">
    <text evidence="2 3">Belongs to the cytochrome P450 family.</text>
</comment>
<dbReference type="EMBL" id="JAAVJL010000004">
    <property type="protein sequence ID" value="NMF60737.1"/>
    <property type="molecule type" value="Genomic_DNA"/>
</dbReference>
<evidence type="ECO:0000313" key="5">
    <source>
        <dbReference type="Proteomes" id="UP000738376"/>
    </source>
</evidence>
<comment type="caution">
    <text evidence="4">The sequence shown here is derived from an EMBL/GenBank/DDBJ whole genome shotgun (WGS) entry which is preliminary data.</text>
</comment>
<dbReference type="InterPro" id="IPR017972">
    <property type="entry name" value="Cyt_P450_CS"/>
</dbReference>
<protein>
    <submittedName>
        <fullName evidence="4">Cytochrome P450</fullName>
    </submittedName>
</protein>
<proteinExistence type="inferred from homology"/>
<dbReference type="PRINTS" id="PR00385">
    <property type="entry name" value="P450"/>
</dbReference>
<dbReference type="RefSeq" id="WP_169365685.1">
    <property type="nucleotide sequence ID" value="NZ_JAAVJL010000004.1"/>
</dbReference>
<evidence type="ECO:0000313" key="4">
    <source>
        <dbReference type="EMBL" id="NMF60737.1"/>
    </source>
</evidence>
<keyword evidence="5" id="KW-1185">Reference proteome</keyword>
<reference evidence="4 5" key="1">
    <citation type="submission" date="2020-03" db="EMBL/GenBank/DDBJ databases">
        <title>Draft Genome Sequence of 2-Methylisoborneol Producing Pseudanabaena yagii Strain GIHE-NHR1 Isolated from North Han River in South Korea.</title>
        <authorList>
            <person name="Jeong J."/>
        </authorList>
    </citation>
    <scope>NUCLEOTIDE SEQUENCE [LARGE SCALE GENOMIC DNA]</scope>
    <source>
        <strain evidence="4 5">GIHE-NHR1</strain>
    </source>
</reference>
<dbReference type="Proteomes" id="UP000738376">
    <property type="component" value="Unassembled WGS sequence"/>
</dbReference>
<dbReference type="Gene3D" id="1.10.630.10">
    <property type="entry name" value="Cytochrome P450"/>
    <property type="match status" value="1"/>
</dbReference>
<dbReference type="CDD" id="cd11053">
    <property type="entry name" value="CYP110-like"/>
    <property type="match status" value="1"/>
</dbReference>
<sequence length="443" mass="49945">MPLPVGSNLNPILQLAQWITDPLGVMDSNAAQFGDIFTLRWAGLKNIVMVSEPNALQVVLTSPSFTAPGEANEIARPLVGDRSVILMSGEQHQQRRKLLMPPFHGDRLVSYGHIISKISNQVIDQIGLNQAFNVRAIMQDITLRVILQVVFGLYEGERLELLKQRLVTRLDVSSTKLGAMFIFLPFLRQDLGAWSPWGRVMKMQKDCDELIYAEIQERRANPDPERIDILNLLLATQDEDGNYLGDVDLRDELMTLLFAGHETTATALAWALYWVHKLPDVYQRLMSELQSLGDRPDPMAIFKAPYLTAVCNETLRIYPVAMTTFSRLVKTPVEISGQMLDAGTEVLASIYLTHRRTDLYPEPEKFRPERFLERQFSPYEFIPFGGGSRRCLGMALAQFEMKIILATILTNARLSLSNPSQNLSPVRRGALLAPEANFTMLKS</sequence>
<dbReference type="Pfam" id="PF00067">
    <property type="entry name" value="p450"/>
    <property type="match status" value="1"/>
</dbReference>
<organism evidence="4 5">
    <name type="scientific">Pseudanabaena yagii GIHE-NHR1</name>
    <dbReference type="NCBI Taxonomy" id="2722753"/>
    <lineage>
        <taxon>Bacteria</taxon>
        <taxon>Bacillati</taxon>
        <taxon>Cyanobacteriota</taxon>
        <taxon>Cyanophyceae</taxon>
        <taxon>Pseudanabaenales</taxon>
        <taxon>Pseudanabaenaceae</taxon>
        <taxon>Pseudanabaena</taxon>
        <taxon>Pseudanabaena yagii</taxon>
    </lineage>
</organism>
<keyword evidence="3" id="KW-0408">Iron</keyword>
<evidence type="ECO:0000256" key="2">
    <source>
        <dbReference type="ARBA" id="ARBA00010617"/>
    </source>
</evidence>
<dbReference type="PROSITE" id="PS00086">
    <property type="entry name" value="CYTOCHROME_P450"/>
    <property type="match status" value="1"/>
</dbReference>
<dbReference type="InterPro" id="IPR036396">
    <property type="entry name" value="Cyt_P450_sf"/>
</dbReference>
<evidence type="ECO:0000256" key="1">
    <source>
        <dbReference type="ARBA" id="ARBA00001971"/>
    </source>
</evidence>
<accession>A0ABX1LX11</accession>
<keyword evidence="3" id="KW-0560">Oxidoreductase</keyword>